<evidence type="ECO:0000313" key="3">
    <source>
        <dbReference type="Proteomes" id="UP001058687"/>
    </source>
</evidence>
<dbReference type="InterPro" id="IPR003540">
    <property type="entry name" value="ADP-ribosyltransferase"/>
</dbReference>
<dbReference type="SUPFAM" id="SSF56399">
    <property type="entry name" value="ADP-ribosylation"/>
    <property type="match status" value="1"/>
</dbReference>
<organism evidence="2 3">
    <name type="scientific">Vibrio campbellii</name>
    <dbReference type="NCBI Taxonomy" id="680"/>
    <lineage>
        <taxon>Bacteria</taxon>
        <taxon>Pseudomonadati</taxon>
        <taxon>Pseudomonadota</taxon>
        <taxon>Gammaproteobacteria</taxon>
        <taxon>Vibrionales</taxon>
        <taxon>Vibrionaceae</taxon>
        <taxon>Vibrio</taxon>
    </lineage>
</organism>
<dbReference type="PROSITE" id="PS51996">
    <property type="entry name" value="TR_MART"/>
    <property type="match status" value="1"/>
</dbReference>
<accession>A0AAE9SKS6</accession>
<feature type="domain" description="ADP ribosyltransferase" evidence="1">
    <location>
        <begin position="72"/>
        <end position="207"/>
    </location>
</feature>
<dbReference type="Gene3D" id="3.90.176.10">
    <property type="entry name" value="Toxin ADP-ribosyltransferase, Chain A, domain 1"/>
    <property type="match status" value="1"/>
</dbReference>
<dbReference type="Pfam" id="PF03496">
    <property type="entry name" value="ADPrib_exo_Tox"/>
    <property type="match status" value="1"/>
</dbReference>
<dbReference type="GO" id="GO:0005576">
    <property type="term" value="C:extracellular region"/>
    <property type="evidence" value="ECO:0007669"/>
    <property type="project" value="InterPro"/>
</dbReference>
<evidence type="ECO:0000259" key="1">
    <source>
        <dbReference type="Pfam" id="PF03496"/>
    </source>
</evidence>
<dbReference type="RefSeq" id="WP_012127804.1">
    <property type="nucleotide sequence ID" value="NZ_CP050467.1"/>
</dbReference>
<evidence type="ECO:0000313" key="2">
    <source>
        <dbReference type="EMBL" id="UTZ25477.1"/>
    </source>
</evidence>
<protein>
    <recommendedName>
        <fullName evidence="1">ADP ribosyltransferase domain-containing protein</fullName>
    </recommendedName>
</protein>
<dbReference type="Proteomes" id="UP001058687">
    <property type="component" value="Chromosome 1"/>
</dbReference>
<proteinExistence type="predicted"/>
<dbReference type="AlphaFoldDB" id="A0AAE9SKS6"/>
<name>A0AAE9SKS6_9VIBR</name>
<dbReference type="EMBL" id="CP050467">
    <property type="protein sequence ID" value="UTZ25477.1"/>
    <property type="molecule type" value="Genomic_DNA"/>
</dbReference>
<sequence>MKSKKIIYGFLLHFLFCSYSIAGLKYNKEYYNFSEMEQIMDNLSEPGIDDFAEFERLRTELYEQADVQRGLLSEEEAAALAEYQDVAYVSTRESFISGIYDSETRNIIDHIDSAFEKSIKYQGVTYRGERELGAYMSDIQVGDIVSPSSYISTSISKDVAYNFQSGQLARFELQEGKSGIVIPSVIDGELEVLINRDTYFEVVAIKTSYMGTHVVYREVDASSVGEKNIKDMHSGEELTATEVCAF</sequence>
<gene>
    <name evidence="2" type="ORF">HB761_01195</name>
</gene>
<reference evidence="2" key="1">
    <citation type="submission" date="2020-03" db="EMBL/GenBank/DDBJ databases">
        <title>Five strains of Vibrio campbellii isolated from Mariana Trench.</title>
        <authorList>
            <person name="Liang J."/>
            <person name="Zhang X.-H."/>
        </authorList>
    </citation>
    <scope>NUCLEOTIDE SEQUENCE</scope>
    <source>
        <strain evidence="2">LJC014</strain>
    </source>
</reference>